<evidence type="ECO:0000259" key="3">
    <source>
        <dbReference type="Pfam" id="PF03816"/>
    </source>
</evidence>
<keyword evidence="2" id="KW-1133">Transmembrane helix</keyword>
<dbReference type="STRING" id="301302.ERS852420_03034"/>
<keyword evidence="2" id="KW-0812">Transmembrane</keyword>
<keyword evidence="2" id="KW-0472">Membrane</keyword>
<dbReference type="OrthoDB" id="3172933at2"/>
<evidence type="ECO:0000256" key="1">
    <source>
        <dbReference type="ARBA" id="ARBA00006068"/>
    </source>
</evidence>
<dbReference type="InterPro" id="IPR004474">
    <property type="entry name" value="LytR_CpsA_psr"/>
</dbReference>
<feature type="transmembrane region" description="Helical" evidence="2">
    <location>
        <begin position="7"/>
        <end position="28"/>
    </location>
</feature>
<dbReference type="RefSeq" id="WP_055067429.1">
    <property type="nucleotide sequence ID" value="NZ_CP173697.1"/>
</dbReference>
<dbReference type="Gene3D" id="3.40.630.190">
    <property type="entry name" value="LCP protein"/>
    <property type="match status" value="1"/>
</dbReference>
<name>A0A0M6WJL3_9FIRM</name>
<dbReference type="InterPro" id="IPR050922">
    <property type="entry name" value="LytR/CpsA/Psr_CW_biosynth"/>
</dbReference>
<dbReference type="PANTHER" id="PTHR33392">
    <property type="entry name" value="POLYISOPRENYL-TEICHOIC ACID--PEPTIDOGLYCAN TEICHOIC ACID TRANSFERASE TAGU"/>
    <property type="match status" value="1"/>
</dbReference>
<feature type="domain" description="Cell envelope-related transcriptional attenuator" evidence="3">
    <location>
        <begin position="100"/>
        <end position="258"/>
    </location>
</feature>
<dbReference type="Pfam" id="PF03816">
    <property type="entry name" value="LytR_cpsA_psr"/>
    <property type="match status" value="1"/>
</dbReference>
<organism evidence="4 5">
    <name type="scientific">Roseburia faecis</name>
    <dbReference type="NCBI Taxonomy" id="301302"/>
    <lineage>
        <taxon>Bacteria</taxon>
        <taxon>Bacillati</taxon>
        <taxon>Bacillota</taxon>
        <taxon>Clostridia</taxon>
        <taxon>Lachnospirales</taxon>
        <taxon>Lachnospiraceae</taxon>
        <taxon>Roseburia</taxon>
    </lineage>
</organism>
<comment type="similarity">
    <text evidence="1">Belongs to the LytR/CpsA/Psr (LCP) family.</text>
</comment>
<reference evidence="5" key="1">
    <citation type="submission" date="2015-05" db="EMBL/GenBank/DDBJ databases">
        <authorList>
            <consortium name="Pathogen Informatics"/>
        </authorList>
    </citation>
    <scope>NUCLEOTIDE SEQUENCE [LARGE SCALE GENOMIC DNA]</scope>
    <source>
        <strain evidence="5">M72</strain>
    </source>
</reference>
<dbReference type="PANTHER" id="PTHR33392:SF6">
    <property type="entry name" value="POLYISOPRENYL-TEICHOIC ACID--PEPTIDOGLYCAN TEICHOIC ACID TRANSFERASE TAGU"/>
    <property type="match status" value="1"/>
</dbReference>
<evidence type="ECO:0000313" key="4">
    <source>
        <dbReference type="EMBL" id="CRL35844.1"/>
    </source>
</evidence>
<evidence type="ECO:0000313" key="5">
    <source>
        <dbReference type="Proteomes" id="UP000049979"/>
    </source>
</evidence>
<evidence type="ECO:0000256" key="2">
    <source>
        <dbReference type="SAM" id="Phobius"/>
    </source>
</evidence>
<accession>A0A0M6WJL3</accession>
<dbReference type="EMBL" id="CVRR01000010">
    <property type="protein sequence ID" value="CRL35844.1"/>
    <property type="molecule type" value="Genomic_DNA"/>
</dbReference>
<dbReference type="Proteomes" id="UP000049979">
    <property type="component" value="Unassembled WGS sequence"/>
</dbReference>
<sequence length="348" mass="39595">MSEKKKTMRAVIEIIIAVLVIIAVYFIIRGMDRHDVRIQQAATENETQRVWKEFQEKTVSIKLHKKTWKFAHPVQTYLFIGTDKSGNEDAEGEEYHGSMADALMLVVVDEEEKAYGILQLNRDTITEVPMLLQDGSANASAQMQLCTAHWYGKDKAASCDNTVETVSKMLGGLPIDGYYALKMDAMPLLNHEVGGVTVTLEDDMTKLDPAMQKGTTLTLTDRQAELLMQSRYAMDDDRNTQRMRRQQIFLNAFMKKIKKQNAGDVNATVKLYDRLRPYATTDIKMNDLTALLKDMQGYTDKGIITIDGTSKIGEKLHDGKKHWEFYMDEDSLETSMKQLYPLVQEKGK</sequence>
<proteinExistence type="inferred from homology"/>
<keyword evidence="5" id="KW-1185">Reference proteome</keyword>
<protein>
    <recommendedName>
        <fullName evidence="3">Cell envelope-related transcriptional attenuator domain-containing protein</fullName>
    </recommendedName>
</protein>
<dbReference type="AlphaFoldDB" id="A0A0M6WJL3"/>
<gene>
    <name evidence="4" type="ORF">M72_24811</name>
</gene>